<organism evidence="13 14">
    <name type="scientific">Alkalitalea saponilacus</name>
    <dbReference type="NCBI Taxonomy" id="889453"/>
    <lineage>
        <taxon>Bacteria</taxon>
        <taxon>Pseudomonadati</taxon>
        <taxon>Bacteroidota</taxon>
        <taxon>Bacteroidia</taxon>
        <taxon>Marinilabiliales</taxon>
        <taxon>Marinilabiliaceae</taxon>
        <taxon>Alkalitalea</taxon>
    </lineage>
</organism>
<dbReference type="Gene3D" id="3.30.470.10">
    <property type="match status" value="1"/>
</dbReference>
<name>A0A1T5GT46_9BACT</name>
<dbReference type="OrthoDB" id="9805628at2"/>
<dbReference type="STRING" id="889453.SAMN03080601_01957"/>
<keyword evidence="14" id="KW-1185">Reference proteome</keyword>
<evidence type="ECO:0000256" key="2">
    <source>
        <dbReference type="ARBA" id="ARBA00004824"/>
    </source>
</evidence>
<evidence type="ECO:0000256" key="1">
    <source>
        <dbReference type="ARBA" id="ARBA00001933"/>
    </source>
</evidence>
<comment type="catalytic activity">
    <reaction evidence="8">
        <text>L-valine + 2-oxoglutarate = 3-methyl-2-oxobutanoate + L-glutamate</text>
        <dbReference type="Rhea" id="RHEA:24813"/>
        <dbReference type="ChEBI" id="CHEBI:11851"/>
        <dbReference type="ChEBI" id="CHEBI:16810"/>
        <dbReference type="ChEBI" id="CHEBI:29985"/>
        <dbReference type="ChEBI" id="CHEBI:57762"/>
        <dbReference type="EC" id="2.6.1.42"/>
    </reaction>
</comment>
<dbReference type="KEGG" id="asx:CDL62_03085"/>
<evidence type="ECO:0000313" key="14">
    <source>
        <dbReference type="Proteomes" id="UP000191055"/>
    </source>
</evidence>
<comment type="catalytic activity">
    <reaction evidence="9">
        <text>L-isoleucine + 2-oxoglutarate = (S)-3-methyl-2-oxopentanoate + L-glutamate</text>
        <dbReference type="Rhea" id="RHEA:24801"/>
        <dbReference type="ChEBI" id="CHEBI:16810"/>
        <dbReference type="ChEBI" id="CHEBI:29985"/>
        <dbReference type="ChEBI" id="CHEBI:35146"/>
        <dbReference type="ChEBI" id="CHEBI:58045"/>
        <dbReference type="EC" id="2.6.1.42"/>
    </reaction>
</comment>
<dbReference type="RefSeq" id="WP_079557691.1">
    <property type="nucleotide sequence ID" value="NZ_CP021904.1"/>
</dbReference>
<evidence type="ECO:0000256" key="11">
    <source>
        <dbReference type="RuleBase" id="RU004106"/>
    </source>
</evidence>
<dbReference type="Pfam" id="PF01063">
    <property type="entry name" value="Aminotran_4"/>
    <property type="match status" value="1"/>
</dbReference>
<comment type="cofactor">
    <cofactor evidence="1 12">
        <name>pyridoxal 5'-phosphate</name>
        <dbReference type="ChEBI" id="CHEBI:597326"/>
    </cofactor>
</comment>
<comment type="pathway">
    <text evidence="4">Amino-acid biosynthesis; L-leucine biosynthesis; L-leucine from 3-methyl-2-oxobutanoate: step 4/4.</text>
</comment>
<evidence type="ECO:0000256" key="6">
    <source>
        <dbReference type="ARBA" id="ARBA00013053"/>
    </source>
</evidence>
<dbReference type="GO" id="GO:0004084">
    <property type="term" value="F:branched-chain-amino-acid transaminase activity"/>
    <property type="evidence" value="ECO:0007669"/>
    <property type="project" value="UniProtKB-EC"/>
</dbReference>
<accession>A0A1T5GT46</accession>
<dbReference type="GO" id="GO:0046394">
    <property type="term" value="P:carboxylic acid biosynthetic process"/>
    <property type="evidence" value="ECO:0007669"/>
    <property type="project" value="UniProtKB-ARBA"/>
</dbReference>
<dbReference type="PROSITE" id="PS00770">
    <property type="entry name" value="AA_TRANSFER_CLASS_4"/>
    <property type="match status" value="1"/>
</dbReference>
<evidence type="ECO:0000313" key="13">
    <source>
        <dbReference type="EMBL" id="SKC11566.1"/>
    </source>
</evidence>
<dbReference type="SUPFAM" id="SSF56752">
    <property type="entry name" value="D-aminoacid aminotransferase-like PLP-dependent enzymes"/>
    <property type="match status" value="1"/>
</dbReference>
<dbReference type="InterPro" id="IPR043131">
    <property type="entry name" value="BCAT-like_N"/>
</dbReference>
<comment type="pathway">
    <text evidence="3">Amino-acid biosynthesis; L-valine biosynthesis; L-valine from pyruvate: step 4/4.</text>
</comment>
<dbReference type="EMBL" id="FUYV01000010">
    <property type="protein sequence ID" value="SKC11566.1"/>
    <property type="molecule type" value="Genomic_DNA"/>
</dbReference>
<dbReference type="Gene3D" id="3.20.10.10">
    <property type="entry name" value="D-amino Acid Aminotransferase, subunit A, domain 2"/>
    <property type="match status" value="1"/>
</dbReference>
<evidence type="ECO:0000256" key="3">
    <source>
        <dbReference type="ARBA" id="ARBA00004931"/>
    </source>
</evidence>
<dbReference type="AlphaFoldDB" id="A0A1T5GT46"/>
<evidence type="ECO:0000256" key="8">
    <source>
        <dbReference type="ARBA" id="ARBA00048212"/>
    </source>
</evidence>
<protein>
    <recommendedName>
        <fullName evidence="6">branched-chain-amino-acid transaminase</fullName>
        <ecNumber evidence="6">2.6.1.42</ecNumber>
    </recommendedName>
</protein>
<evidence type="ECO:0000256" key="5">
    <source>
        <dbReference type="ARBA" id="ARBA00009320"/>
    </source>
</evidence>
<keyword evidence="13" id="KW-0032">Aminotransferase</keyword>
<keyword evidence="7 12" id="KW-0663">Pyridoxal phosphate</keyword>
<comment type="catalytic activity">
    <reaction evidence="10">
        <text>L-leucine + 2-oxoglutarate = 4-methyl-2-oxopentanoate + L-glutamate</text>
        <dbReference type="Rhea" id="RHEA:18321"/>
        <dbReference type="ChEBI" id="CHEBI:16810"/>
        <dbReference type="ChEBI" id="CHEBI:17865"/>
        <dbReference type="ChEBI" id="CHEBI:29985"/>
        <dbReference type="ChEBI" id="CHEBI:57427"/>
        <dbReference type="EC" id="2.6.1.42"/>
    </reaction>
</comment>
<dbReference type="InterPro" id="IPR050571">
    <property type="entry name" value="Class-IV_PLP-Dep_Aminotrnsfr"/>
</dbReference>
<proteinExistence type="inferred from homology"/>
<evidence type="ECO:0000256" key="4">
    <source>
        <dbReference type="ARBA" id="ARBA00005072"/>
    </source>
</evidence>
<dbReference type="EC" id="2.6.1.42" evidence="6"/>
<comment type="similarity">
    <text evidence="5 11">Belongs to the class-IV pyridoxal-phosphate-dependent aminotransferase family.</text>
</comment>
<dbReference type="InterPro" id="IPR018300">
    <property type="entry name" value="Aminotrans_IV_CS"/>
</dbReference>
<keyword evidence="13" id="KW-0808">Transferase</keyword>
<dbReference type="PANTHER" id="PTHR42743:SF11">
    <property type="entry name" value="AMINODEOXYCHORISMATE LYASE"/>
    <property type="match status" value="1"/>
</dbReference>
<dbReference type="Proteomes" id="UP000191055">
    <property type="component" value="Unassembled WGS sequence"/>
</dbReference>
<dbReference type="InterPro" id="IPR043132">
    <property type="entry name" value="BCAT-like_C"/>
</dbReference>
<dbReference type="InterPro" id="IPR036038">
    <property type="entry name" value="Aminotransferase-like"/>
</dbReference>
<gene>
    <name evidence="13" type="ORF">SAMN03080601_01957</name>
</gene>
<comment type="pathway">
    <text evidence="2">Amino-acid biosynthesis; L-isoleucine biosynthesis; L-isoleucine from 2-oxobutanoate: step 4/4.</text>
</comment>
<evidence type="ECO:0000256" key="9">
    <source>
        <dbReference type="ARBA" id="ARBA00048798"/>
    </source>
</evidence>
<dbReference type="InterPro" id="IPR001544">
    <property type="entry name" value="Aminotrans_IV"/>
</dbReference>
<sequence>MKAEKKYLVVNGVLQLLDTPLFTSQNRAFRYGDGLFETVRFQKGEPLFWSHHYSRLIQAMSVLKFSLKGFPSSSELKSSIQNLVVKNRLFYDSRIRITVFRKDGGLYTPENLTASWIIEAADMKQTGYQFAEKGIFIDLYRDFPKLPSPVSAFKTIGCHVYILAGIYNKEKGTDDSLIINGSGKIIESISSNLFWVKNGVLFTPLISSGCVEGIFRKQVLDAAEANKIKSIQTTGATEDELLDADELFLTNSINGIRWVAGFRERRYYTRTALLLYKSISGNLK</sequence>
<evidence type="ECO:0000256" key="10">
    <source>
        <dbReference type="ARBA" id="ARBA00049229"/>
    </source>
</evidence>
<evidence type="ECO:0000256" key="7">
    <source>
        <dbReference type="ARBA" id="ARBA00022898"/>
    </source>
</evidence>
<evidence type="ECO:0000256" key="12">
    <source>
        <dbReference type="RuleBase" id="RU004516"/>
    </source>
</evidence>
<dbReference type="PANTHER" id="PTHR42743">
    <property type="entry name" value="AMINO-ACID AMINOTRANSFERASE"/>
    <property type="match status" value="1"/>
</dbReference>
<reference evidence="13 14" key="1">
    <citation type="submission" date="2017-02" db="EMBL/GenBank/DDBJ databases">
        <authorList>
            <person name="Peterson S.W."/>
        </authorList>
    </citation>
    <scope>NUCLEOTIDE SEQUENCE [LARGE SCALE GENOMIC DNA]</scope>
    <source>
        <strain evidence="13 14">DSM 24412</strain>
    </source>
</reference>